<dbReference type="GO" id="GO:0001653">
    <property type="term" value="F:peptide receptor activity"/>
    <property type="evidence" value="ECO:0007669"/>
    <property type="project" value="TreeGrafter"/>
</dbReference>
<dbReference type="KEGG" id="sre:PTSG_05043"/>
<dbReference type="SMART" id="SM00044">
    <property type="entry name" value="CYCc"/>
    <property type="match status" value="1"/>
</dbReference>
<dbReference type="InterPro" id="IPR011009">
    <property type="entry name" value="Kinase-like_dom_sf"/>
</dbReference>
<dbReference type="CDD" id="cd07302">
    <property type="entry name" value="CHD"/>
    <property type="match status" value="1"/>
</dbReference>
<dbReference type="PROSITE" id="PS50125">
    <property type="entry name" value="GUANYLATE_CYCLASE_2"/>
    <property type="match status" value="1"/>
</dbReference>
<dbReference type="Gene3D" id="6.10.250.780">
    <property type="match status" value="1"/>
</dbReference>
<keyword evidence="14" id="KW-1185">Reference proteome</keyword>
<dbReference type="SUPFAM" id="SSF55073">
    <property type="entry name" value="Nucleotide cyclase"/>
    <property type="match status" value="1"/>
</dbReference>
<dbReference type="OrthoDB" id="1890790at2759"/>
<dbReference type="RefSeq" id="XP_004994361.1">
    <property type="nucleotide sequence ID" value="XM_004994304.1"/>
</dbReference>
<protein>
    <recommendedName>
        <fullName evidence="2">guanylate cyclase</fullName>
        <ecNumber evidence="2">4.6.1.2</ecNumber>
    </recommendedName>
</protein>
<evidence type="ECO:0000313" key="13">
    <source>
        <dbReference type="EMBL" id="EGD73331.1"/>
    </source>
</evidence>
<dbReference type="Pfam" id="PF00069">
    <property type="entry name" value="Pkinase"/>
    <property type="match status" value="1"/>
</dbReference>
<dbReference type="GO" id="GO:0005886">
    <property type="term" value="C:plasma membrane"/>
    <property type="evidence" value="ECO:0007669"/>
    <property type="project" value="TreeGrafter"/>
</dbReference>
<dbReference type="InterPro" id="IPR000719">
    <property type="entry name" value="Prot_kinase_dom"/>
</dbReference>
<dbReference type="GO" id="GO:0005524">
    <property type="term" value="F:ATP binding"/>
    <property type="evidence" value="ECO:0007669"/>
    <property type="project" value="InterPro"/>
</dbReference>
<dbReference type="GeneID" id="16074942"/>
<keyword evidence="8" id="KW-0141">cGMP biosynthesis</keyword>
<evidence type="ECO:0000256" key="8">
    <source>
        <dbReference type="ARBA" id="ARBA00023293"/>
    </source>
</evidence>
<reference evidence="13" key="1">
    <citation type="submission" date="2009-08" db="EMBL/GenBank/DDBJ databases">
        <title>Annotation of Salpingoeca rosetta.</title>
        <authorList>
            <consortium name="The Broad Institute Genome Sequencing Platform"/>
            <person name="Russ C."/>
            <person name="Cuomo C."/>
            <person name="Burger G."/>
            <person name="Gray M.W."/>
            <person name="Holland P.W.H."/>
            <person name="King N."/>
            <person name="Lang F.B.F."/>
            <person name="Roger A.J."/>
            <person name="Ruiz-Trillo I."/>
            <person name="Young S.K."/>
            <person name="Zeng Q."/>
            <person name="Gargeya S."/>
            <person name="Alvarado L."/>
            <person name="Berlin A."/>
            <person name="Chapman S.B."/>
            <person name="Chen Z."/>
            <person name="Freedman E."/>
            <person name="Gellesch M."/>
            <person name="Goldberg J."/>
            <person name="Griggs A."/>
            <person name="Gujja S."/>
            <person name="Heilman E."/>
            <person name="Heiman D."/>
            <person name="Howarth C."/>
            <person name="Mehta T."/>
            <person name="Neiman D."/>
            <person name="Pearson M."/>
            <person name="Roberts A."/>
            <person name="Saif S."/>
            <person name="Shea T."/>
            <person name="Shenoy N."/>
            <person name="Sisk P."/>
            <person name="Stolte C."/>
            <person name="Sykes S."/>
            <person name="White J."/>
            <person name="Yandava C."/>
            <person name="Haas B."/>
            <person name="Nusbaum C."/>
            <person name="Birren B."/>
        </authorList>
    </citation>
    <scope>NUCLEOTIDE SEQUENCE [LARGE SCALE GENOMIC DNA]</scope>
    <source>
        <strain evidence="13">ATCC 50818</strain>
    </source>
</reference>
<keyword evidence="6 10" id="KW-0472">Membrane</keyword>
<evidence type="ECO:0000313" key="14">
    <source>
        <dbReference type="Proteomes" id="UP000007799"/>
    </source>
</evidence>
<dbReference type="PROSITE" id="PS50011">
    <property type="entry name" value="PROTEIN_KINASE_DOM"/>
    <property type="match status" value="1"/>
</dbReference>
<dbReference type="eggNOG" id="KOG1023">
    <property type="taxonomic scope" value="Eukaryota"/>
</dbReference>
<evidence type="ECO:0000256" key="6">
    <source>
        <dbReference type="ARBA" id="ARBA00023136"/>
    </source>
</evidence>
<sequence length="1260" mass="139643">MAVQADADPFELSHDQVTDDRAPGSADHTAKSVTPNSHHCRTETYTDQQSQTRRIPGLSFVSLPTMASARSHLRLVAWAVLATLVLGFTATNALRLRFDPDYSPPSVAEATANPRRYRAYNRPVLSHILRPIKVRIEDDNGNLVTSGPDSELAVTLFAESAFLGGVIFPDETPVANAITDAGSQMLYATSGSEHPYQEDHRTIRQDPYETRAVGGVATFPPFFATTPTVFVENATTGYPYVGGQDVLINGACCKSIWRAATSDPTKASAIVSNPYHVFQDSGRLIHFSFSGKRLLEKLRGKKEGPYHVRLMSLNYQQRDADGNPTPIPLLHGADTDVDIQLSVAWDRKIVAADPPANISVNGMNSARLLYSEVELHGPGVTTIFTDDLAVRKRASLLPSGYYGAVFEGIHFKKAVHNLRLNFTITHPGGEPYYLDLTTHDVQNPEPYSRAGMGFPELPPLTQYTLFKSRPPEEQSQYVTDEEFRPVRDLYPSVYEGYETHAMLFMRDIGTSEMGLSCDLVEDERRRAWCLQSGYTLNVTGDTGPGVLVSAPFNVTGRDASELRISWAKPLDDMPEVITFPMWHPLHLELYDAEGKHVVDGPDAFLDVSVAALALNSANVSDVAGTAQLCDPAVSDTITLAHGRVKFKHGVCEPVDHVALEFTATTTKGAFLRAVTIPFVVQADIPFGIMLPVEASTSPFNVDTRALRMFFEQPVLGFNGKGPADRTFGHTDSRIDVHYIDTRGTELEVLAALDEARNTHRIRMFNGPFRKEHAETVAQWISHTASDFCAFTFFGSTEDLRNRRRFPNIWRFGFGEEMYYKALVDSMANKMWRKIIVVHSRESTTFTDAFYRSLRQAGIDVVADVKIPDAVVESGGSLMPYLREIKDTGYKVILTNVRDKMAQRLFTDFIEAEVDASHGYQWVGTEPTLQTLDLLTLPGPAHPPGGRAVPDADLQAHQQKDEEAAMNGASTLRWTAPELLSGVSAIDDILEGTQQGDVYSFGVMMNEVWTREQPYDDFALSMEEVIASVSASANQQALVQPLPARHNQVAPKPIQVKSAWTSPKDGTDGSLVRPTVAEDTPQGLKELMEQCWHPDPAQRPAFREICQRLDALHPTEGSMVDNLISMLEKYSQNLEGIVSERTKELAAEKEKVEELVCRMLPKQIVEDLKVGKNVKAESFDNVTIFFSDIVGFTRICSQSTPLQVVDMLNDLYTLFDTIIEDYDVYKVETIGDAFSVESLSLSLSSLSVACIHVYLWTMKSV</sequence>
<keyword evidence="7" id="KW-0456">Lyase</keyword>
<dbReference type="GO" id="GO:0004713">
    <property type="term" value="F:protein tyrosine kinase activity"/>
    <property type="evidence" value="ECO:0007669"/>
    <property type="project" value="InterPro"/>
</dbReference>
<dbReference type="Gene3D" id="3.30.70.1230">
    <property type="entry name" value="Nucleotide cyclase"/>
    <property type="match status" value="1"/>
</dbReference>
<evidence type="ECO:0000259" key="12">
    <source>
        <dbReference type="PROSITE" id="PS50125"/>
    </source>
</evidence>
<evidence type="ECO:0000256" key="10">
    <source>
        <dbReference type="SAM" id="Phobius"/>
    </source>
</evidence>
<dbReference type="SUPFAM" id="SSF56112">
    <property type="entry name" value="Protein kinase-like (PK-like)"/>
    <property type="match status" value="1"/>
</dbReference>
<gene>
    <name evidence="13" type="ORF">PTSG_05043</name>
</gene>
<dbReference type="InterPro" id="IPR050401">
    <property type="entry name" value="Cyclic_nucleotide_synthase"/>
</dbReference>
<dbReference type="GO" id="GO:0004674">
    <property type="term" value="F:protein serine/threonine kinase activity"/>
    <property type="evidence" value="ECO:0007669"/>
    <property type="project" value="UniProtKB-KW"/>
</dbReference>
<keyword evidence="5 10" id="KW-1133">Transmembrane helix</keyword>
<dbReference type="InterPro" id="IPR029787">
    <property type="entry name" value="Nucleotide_cyclase"/>
</dbReference>
<evidence type="ECO:0000256" key="9">
    <source>
        <dbReference type="SAM" id="MobiDB-lite"/>
    </source>
</evidence>
<dbReference type="SUPFAM" id="SSF53822">
    <property type="entry name" value="Periplasmic binding protein-like I"/>
    <property type="match status" value="1"/>
</dbReference>
<keyword evidence="4" id="KW-0547">Nucleotide-binding</keyword>
<dbReference type="InterPro" id="IPR028082">
    <property type="entry name" value="Peripla_BP_I"/>
</dbReference>
<dbReference type="Pfam" id="PF01094">
    <property type="entry name" value="ANF_receptor"/>
    <property type="match status" value="1"/>
</dbReference>
<proteinExistence type="predicted"/>
<name>F2U9C8_SALR5</name>
<keyword evidence="3 10" id="KW-0812">Transmembrane</keyword>
<feature type="compositionally biased region" description="Basic and acidic residues" evidence="9">
    <location>
        <begin position="11"/>
        <end position="22"/>
    </location>
</feature>
<keyword evidence="13" id="KW-0808">Transferase</keyword>
<dbReference type="GO" id="GO:0004383">
    <property type="term" value="F:guanylate cyclase activity"/>
    <property type="evidence" value="ECO:0007669"/>
    <property type="project" value="UniProtKB-EC"/>
</dbReference>
<feature type="domain" description="Protein kinase" evidence="11">
    <location>
        <begin position="659"/>
        <end position="1115"/>
    </location>
</feature>
<evidence type="ECO:0000256" key="2">
    <source>
        <dbReference type="ARBA" id="ARBA00012202"/>
    </source>
</evidence>
<feature type="domain" description="Guanylate cyclase" evidence="12">
    <location>
        <begin position="1182"/>
        <end position="1233"/>
    </location>
</feature>
<dbReference type="EC" id="4.6.1.2" evidence="2"/>
<keyword evidence="13" id="KW-0723">Serine/threonine-protein kinase</keyword>
<dbReference type="InterPro" id="IPR001828">
    <property type="entry name" value="ANF_lig-bd_rcpt"/>
</dbReference>
<dbReference type="GO" id="GO:0035556">
    <property type="term" value="P:intracellular signal transduction"/>
    <property type="evidence" value="ECO:0007669"/>
    <property type="project" value="InterPro"/>
</dbReference>
<dbReference type="InParanoid" id="F2U9C8"/>
<organism evidence="14">
    <name type="scientific">Salpingoeca rosetta (strain ATCC 50818 / BSB-021)</name>
    <dbReference type="NCBI Taxonomy" id="946362"/>
    <lineage>
        <taxon>Eukaryota</taxon>
        <taxon>Choanoflagellata</taxon>
        <taxon>Craspedida</taxon>
        <taxon>Salpingoecidae</taxon>
        <taxon>Salpingoeca</taxon>
    </lineage>
</organism>
<evidence type="ECO:0000256" key="5">
    <source>
        <dbReference type="ARBA" id="ARBA00022989"/>
    </source>
</evidence>
<dbReference type="SMART" id="SM00219">
    <property type="entry name" value="TyrKc"/>
    <property type="match status" value="1"/>
</dbReference>
<evidence type="ECO:0000256" key="1">
    <source>
        <dbReference type="ARBA" id="ARBA00004167"/>
    </source>
</evidence>
<dbReference type="GO" id="GO:0007168">
    <property type="term" value="P:receptor guanylyl cyclase signaling pathway"/>
    <property type="evidence" value="ECO:0007669"/>
    <property type="project" value="TreeGrafter"/>
</dbReference>
<evidence type="ECO:0000256" key="3">
    <source>
        <dbReference type="ARBA" id="ARBA00022692"/>
    </source>
</evidence>
<dbReference type="EMBL" id="GL832965">
    <property type="protein sequence ID" value="EGD73331.1"/>
    <property type="molecule type" value="Genomic_DNA"/>
</dbReference>
<dbReference type="GO" id="GO:0004016">
    <property type="term" value="F:adenylate cyclase activity"/>
    <property type="evidence" value="ECO:0007669"/>
    <property type="project" value="TreeGrafter"/>
</dbReference>
<evidence type="ECO:0000256" key="4">
    <source>
        <dbReference type="ARBA" id="ARBA00022741"/>
    </source>
</evidence>
<evidence type="ECO:0000259" key="11">
    <source>
        <dbReference type="PROSITE" id="PS50011"/>
    </source>
</evidence>
<dbReference type="Pfam" id="PF00211">
    <property type="entry name" value="Guanylate_cyc"/>
    <property type="match status" value="1"/>
</dbReference>
<dbReference type="AlphaFoldDB" id="F2U9C8"/>
<feature type="transmembrane region" description="Helical" evidence="10">
    <location>
        <begin position="75"/>
        <end position="94"/>
    </location>
</feature>
<dbReference type="InterPro" id="IPR020635">
    <property type="entry name" value="Tyr_kinase_cat_dom"/>
</dbReference>
<feature type="region of interest" description="Disordered" evidence="9">
    <location>
        <begin position="1"/>
        <end position="51"/>
    </location>
</feature>
<feature type="compositionally biased region" description="Polar residues" evidence="9">
    <location>
        <begin position="31"/>
        <end position="51"/>
    </location>
</feature>
<accession>F2U9C8</accession>
<keyword evidence="13" id="KW-0418">Kinase</keyword>
<comment type="subcellular location">
    <subcellularLocation>
        <location evidence="1">Membrane</location>
        <topology evidence="1">Single-pass membrane protein</topology>
    </subcellularLocation>
</comment>
<dbReference type="PANTHER" id="PTHR11920">
    <property type="entry name" value="GUANYLYL CYCLASE"/>
    <property type="match status" value="1"/>
</dbReference>
<evidence type="ECO:0000256" key="7">
    <source>
        <dbReference type="ARBA" id="ARBA00023239"/>
    </source>
</evidence>
<dbReference type="Gene3D" id="3.40.50.2300">
    <property type="match status" value="2"/>
</dbReference>
<dbReference type="Proteomes" id="UP000007799">
    <property type="component" value="Unassembled WGS sequence"/>
</dbReference>
<dbReference type="Gene3D" id="1.10.510.10">
    <property type="entry name" value="Transferase(Phosphotransferase) domain 1"/>
    <property type="match status" value="1"/>
</dbReference>
<dbReference type="InterPro" id="IPR001054">
    <property type="entry name" value="A/G_cyclase"/>
</dbReference>
<dbReference type="PANTHER" id="PTHR11920:SF335">
    <property type="entry name" value="GUANYLATE CYCLASE"/>
    <property type="match status" value="1"/>
</dbReference>